<dbReference type="GO" id="GO:0004497">
    <property type="term" value="F:monooxygenase activity"/>
    <property type="evidence" value="ECO:0007669"/>
    <property type="project" value="UniProtKB-KW"/>
</dbReference>
<feature type="binding site" evidence="6">
    <location>
        <position position="220"/>
    </location>
    <ligand>
        <name>FMN</name>
        <dbReference type="ChEBI" id="CHEBI:58210"/>
    </ligand>
</feature>
<dbReference type="SUPFAM" id="SSF51679">
    <property type="entry name" value="Bacterial luciferase-like"/>
    <property type="match status" value="1"/>
</dbReference>
<dbReference type="OrthoDB" id="3265338at2"/>
<accession>A0A2A5J114</accession>
<sequence length="443" mass="49111">MSQPKRKLKLGVFIAGTGHHVASWRHPNAVPDAAMNLDYFKQLAKKAEEGKLDLLFLADSLSINQTSHPNVLTRFEPLTLLSSIAESTSTIGLAATASTTYSEPFHIARQFASLDHLSGGRAAWNVVTSSIEETAKNFSGEEHLAHHKRYERAEEFVDVVKGLWDSWEEDALVRNQETGEFFEPSKLHELQHKGEFFSVRGPLNVSRTPQGQPVIIQAGSSEDGQKLAAKTAELIFTAQNDLDKAKEFYQSLKGKVQAAGRAREDVSIMPGIFPIIADTEEEAKAKYAELQELIVPEIGLSILQNYLGGIDLSQYPLDGPLPEIDPSTSNAVKSRFDLVMHMARKDNLTIRQLYQSIAGSRGHNIFIGTPEQLANVMETWLTEEAADGFNVMPPLLPEGLDVFVDRVVPILQERGLFKTDYTGQTLRENLGLKQPKNRYTTSG</sequence>
<gene>
    <name evidence="8" type="ORF">CEY02_01925</name>
</gene>
<evidence type="ECO:0000313" key="8">
    <source>
        <dbReference type="EMBL" id="PCK23056.1"/>
    </source>
</evidence>
<dbReference type="EMBL" id="NKHG01000013">
    <property type="protein sequence ID" value="PCK23056.1"/>
    <property type="molecule type" value="Genomic_DNA"/>
</dbReference>
<dbReference type="InterPro" id="IPR011251">
    <property type="entry name" value="Luciferase-like_dom"/>
</dbReference>
<dbReference type="Proteomes" id="UP000228754">
    <property type="component" value="Unassembled WGS sequence"/>
</dbReference>
<comment type="caution">
    <text evidence="8">The sequence shown here is derived from an EMBL/GenBank/DDBJ whole genome shotgun (WGS) entry which is preliminary data.</text>
</comment>
<feature type="binding site" evidence="6">
    <location>
        <position position="146"/>
    </location>
    <ligand>
        <name>FMN</name>
        <dbReference type="ChEBI" id="CHEBI:58210"/>
    </ligand>
</feature>
<dbReference type="AlphaFoldDB" id="A0A2A5J114"/>
<keyword evidence="4 8" id="KW-0503">Monooxygenase</keyword>
<evidence type="ECO:0000256" key="1">
    <source>
        <dbReference type="ARBA" id="ARBA00022630"/>
    </source>
</evidence>
<dbReference type="CDD" id="cd01095">
    <property type="entry name" value="Nitrilotriacetate_monoxgenase"/>
    <property type="match status" value="1"/>
</dbReference>
<keyword evidence="3" id="KW-0560">Oxidoreductase</keyword>
<evidence type="ECO:0000259" key="7">
    <source>
        <dbReference type="Pfam" id="PF00296"/>
    </source>
</evidence>
<feature type="domain" description="Luciferase-like" evidence="7">
    <location>
        <begin position="20"/>
        <end position="379"/>
    </location>
</feature>
<protein>
    <submittedName>
        <fullName evidence="8">Nitrilotriacetate monooxygenase</fullName>
    </submittedName>
</protein>
<dbReference type="PIRSF" id="PIRSF000337">
    <property type="entry name" value="NTA_MOA"/>
    <property type="match status" value="1"/>
</dbReference>
<feature type="binding site" evidence="6">
    <location>
        <position position="221"/>
    </location>
    <ligand>
        <name>FMN</name>
        <dbReference type="ChEBI" id="CHEBI:58210"/>
    </ligand>
</feature>
<dbReference type="InterPro" id="IPR016215">
    <property type="entry name" value="NTA_MOA"/>
</dbReference>
<comment type="similarity">
    <text evidence="5">Belongs to the NtaA/SnaA/DszA monooxygenase family.</text>
</comment>
<dbReference type="GO" id="GO:0016705">
    <property type="term" value="F:oxidoreductase activity, acting on paired donors, with incorporation or reduction of molecular oxygen"/>
    <property type="evidence" value="ECO:0007669"/>
    <property type="project" value="InterPro"/>
</dbReference>
<dbReference type="PANTHER" id="PTHR30011:SF16">
    <property type="entry name" value="C2H2 FINGER DOMAIN TRANSCRIPTION FACTOR (EUROFUNG)-RELATED"/>
    <property type="match status" value="1"/>
</dbReference>
<keyword evidence="1 6" id="KW-0285">Flavoprotein</keyword>
<organism evidence="8 9">
    <name type="scientific">Bacillus pumilus</name>
    <name type="common">Bacillus mesentericus</name>
    <dbReference type="NCBI Taxonomy" id="1408"/>
    <lineage>
        <taxon>Bacteria</taxon>
        <taxon>Bacillati</taxon>
        <taxon>Bacillota</taxon>
        <taxon>Bacilli</taxon>
        <taxon>Bacillales</taxon>
        <taxon>Bacillaceae</taxon>
        <taxon>Bacillus</taxon>
    </lineage>
</organism>
<dbReference type="Pfam" id="PF00296">
    <property type="entry name" value="Bac_luciferase"/>
    <property type="match status" value="1"/>
</dbReference>
<name>A0A2A5J114_BACPU</name>
<dbReference type="PANTHER" id="PTHR30011">
    <property type="entry name" value="ALKANESULFONATE MONOOXYGENASE-RELATED"/>
    <property type="match status" value="1"/>
</dbReference>
<feature type="binding site" evidence="6">
    <location>
        <position position="96"/>
    </location>
    <ligand>
        <name>FMN</name>
        <dbReference type="ChEBI" id="CHEBI:58210"/>
    </ligand>
</feature>
<evidence type="ECO:0000256" key="2">
    <source>
        <dbReference type="ARBA" id="ARBA00022643"/>
    </source>
</evidence>
<evidence type="ECO:0000256" key="4">
    <source>
        <dbReference type="ARBA" id="ARBA00023033"/>
    </source>
</evidence>
<evidence type="ECO:0000256" key="3">
    <source>
        <dbReference type="ARBA" id="ARBA00023002"/>
    </source>
</evidence>
<feature type="binding site" evidence="6">
    <location>
        <position position="59"/>
    </location>
    <ligand>
        <name>FMN</name>
        <dbReference type="ChEBI" id="CHEBI:58210"/>
    </ligand>
</feature>
<dbReference type="InterPro" id="IPR036661">
    <property type="entry name" value="Luciferase-like_sf"/>
</dbReference>
<dbReference type="NCBIfam" id="TIGR03860">
    <property type="entry name" value="FMN_nitrolo"/>
    <property type="match status" value="1"/>
</dbReference>
<evidence type="ECO:0000256" key="5">
    <source>
        <dbReference type="ARBA" id="ARBA00033748"/>
    </source>
</evidence>
<reference evidence="8 9" key="1">
    <citation type="submission" date="2017-06" db="EMBL/GenBank/DDBJ databases">
        <title>Draft Genome Sequence of Bacillus sp Strain 36R Isolated from saline sediment at Atanasia, Sonora, Mexico.</title>
        <authorList>
            <person name="Sanchez Diaz R."/>
            <person name="Quiroz Macias M.E."/>
            <person name="Ibarra Gamez J.C."/>
            <person name="Enciso Ibarra J."/>
            <person name="Gomez Gil B."/>
            <person name="Galaviz Silva L."/>
        </authorList>
    </citation>
    <scope>NUCLEOTIDE SEQUENCE [LARGE SCALE GENOMIC DNA]</scope>
    <source>
        <strain evidence="8 9">36R_ATNSAL</strain>
    </source>
</reference>
<feature type="binding site" evidence="6">
    <location>
        <position position="150"/>
    </location>
    <ligand>
        <name>FMN</name>
        <dbReference type="ChEBI" id="CHEBI:58210"/>
    </ligand>
</feature>
<evidence type="ECO:0000313" key="9">
    <source>
        <dbReference type="Proteomes" id="UP000228754"/>
    </source>
</evidence>
<keyword evidence="2 6" id="KW-0288">FMN</keyword>
<evidence type="ECO:0000256" key="6">
    <source>
        <dbReference type="PIRSR" id="PIRSR000337-1"/>
    </source>
</evidence>
<proteinExistence type="inferred from homology"/>
<dbReference type="InterPro" id="IPR051260">
    <property type="entry name" value="Diverse_substr_monoxygenases"/>
</dbReference>
<dbReference type="Gene3D" id="3.20.20.30">
    <property type="entry name" value="Luciferase-like domain"/>
    <property type="match status" value="1"/>
</dbReference>